<evidence type="ECO:0000313" key="3">
    <source>
        <dbReference type="Proteomes" id="UP000257045"/>
    </source>
</evidence>
<accession>A0A3D8IVS7</accession>
<dbReference type="EMBL" id="NXLV01000015">
    <property type="protein sequence ID" value="RDU69377.1"/>
    <property type="molecule type" value="Genomic_DNA"/>
</dbReference>
<feature type="domain" description="Autotransporter" evidence="1">
    <location>
        <begin position="2571"/>
        <end position="2862"/>
    </location>
</feature>
<evidence type="ECO:0000313" key="2">
    <source>
        <dbReference type="EMBL" id="RDU69377.1"/>
    </source>
</evidence>
<dbReference type="RefSeq" id="WP_115569984.1">
    <property type="nucleotide sequence ID" value="NZ_NXLV01000015.1"/>
</dbReference>
<organism evidence="2 3">
    <name type="scientific">Helicobacter brantae</name>
    <dbReference type="NCBI Taxonomy" id="375927"/>
    <lineage>
        <taxon>Bacteria</taxon>
        <taxon>Pseudomonadati</taxon>
        <taxon>Campylobacterota</taxon>
        <taxon>Epsilonproteobacteria</taxon>
        <taxon>Campylobacterales</taxon>
        <taxon>Helicobacteraceae</taxon>
        <taxon>Helicobacter</taxon>
    </lineage>
</organism>
<keyword evidence="3" id="KW-1185">Reference proteome</keyword>
<dbReference type="PROSITE" id="PS51208">
    <property type="entry name" value="AUTOTRANSPORTER"/>
    <property type="match status" value="1"/>
</dbReference>
<reference evidence="2 3" key="1">
    <citation type="submission" date="2018-04" db="EMBL/GenBank/DDBJ databases">
        <title>Novel Campyloabacter and Helicobacter Species and Strains.</title>
        <authorList>
            <person name="Mannion A.J."/>
            <person name="Shen Z."/>
            <person name="Fox J.G."/>
        </authorList>
    </citation>
    <scope>NUCLEOTIDE SEQUENCE [LARGE SCALE GENOMIC DNA]</scope>
    <source>
        <strain evidence="2 3">MIT 04-9366</strain>
    </source>
</reference>
<dbReference type="InterPro" id="IPR005546">
    <property type="entry name" value="Autotransporte_beta"/>
</dbReference>
<dbReference type="InterPro" id="IPR036709">
    <property type="entry name" value="Autotransporte_beta_dom_sf"/>
</dbReference>
<sequence length="2862" mass="292220">MAVATEPSIQYGTNDSLQNATLTGASWNGSNGGGTNSFYTLIDSSNRTPVDIILQFNANGTGTGSLSGTTYTITQNGNATSNSPVLSFASSTNGIDMQDKTLTFDFLASDQTSNANWNGSDGTNKRKMILNLTGTSQKDGRAVSLIGNLLIKAGMDINQDNTNSLVRPDYRNRINTNVFEATFGGDMIGNITIDVSDIKDNKVPLWNKTDQSAGNNYNTGNKASGFRDIQSTFTFQSGSLQGDIIGYTGVNTFTFNGNNVGITGNVSAHNGYTWSNWDVTAGSANQYYGAINKINFTGNGTATIGGNITSLEASRNIITFAGNTQGIISGNIISGYQKFETLNANQNNYIVFKGTSGTIGANDAKVNITIDNTNKTSSASQYNKSSNNTILFNASSSNSLYLTNLGIKGDPDYTGDTGRSTFNLLDFSGGSSLTNQATIESITNNRGTTIIGAGLVKDSATAGFTNLDDYSFYYNDNLFEVATTTFTGGNGGTQYKSIRLKSNALSEFAQDKYTAKGTYTIGDITIERGSSANYINVENLNITGTISTTYDDHANQNGGFGGKNYIFANGVSNISGNILSSMTNSATGLGNYNNLIILRGTSATLGNGSSTIKVKNNEGKNHGRYSNNTILLGATTNTIKLSELSATANWGLGSDKSKNLNIISINSGATTSNITTINSNYGNNIIGKNLVNSSGYNTALFTGANNATIQNNLASTFMSDTYTASGTYTFGSITASDGGNYINVENLTSTGAITANSGGSNCIYVSSGNGTTIASITASGTNTITLKGKANSINGNISNNAGTNTIDAGSNALTLGSSTSKITILTNGGANATTSITTTGVFTAYIDSITAGNHNNGAKTNTLTGGANSNLVINTMNATQNANSYNLISVGANSSILVTGNITSNTGKNNFTFTGDDSTLTLKGSSNAISTLTALSTATNGDTLIIDGSLNANNTTIDTLTNGDKLIVNFNGQGESKGATLNLKSTPTLKQVVVNDNSTNNTLDLSQTTTTTINTKIAIDNTQQLAINLSGTELALAKDIDNLGLKTTGSGISTINVSNTGTLSGGDIIATNLILNSSANATFKNANSTFATLTSTNGTLTLGEGSSAVTINSTDSTFNATFSGNSAQTLSINGGENTIATLTLNTQNNTLSIGGGSTTITNAITSNTGNNLTLQIGSSDSSKSATLNLSGAITTANTGSGTQGIANVIFTGSTSASSNLATLTLGASDNALTGVTTQTANALIEAGSNTSNLGTLTFSGTNGTQSLQINGGTNTITSLILSNANNILTQNAGNTTITNAISVNANQNLTLALTSSADRLNPSETSVTLNGAITKNSGVAKVTFTGGTDNQHYYSDLILTQANNTLSSVTSNAKNARITMKDTAGATIETTTIGSNSSLVFGFSGSGESIVTLSNGITVGSGSTLGVSIGGNGEKKLLAEGSANITFDTGSTLLIDFLSGSDAQVTLGDGQAIVIGANRKSIINFHGASTSTLNGSGITLDGGDNTINFLGSAEISSLTLTSGTNTINVYAPKSGAKTDKITATIVTDQVGSVSNTINLDDYAILNLKERSGADGSGTLTSSGLNNTLNFKGNEATFKGGFGATSATQGSATINVGSADKEIVSGTITGAVSNATLAFNAGKSILTLQSTNNTFKTINSQATDGVLVLDTSTTGGNGAVNATISGATTINTGKSLSFDFKGDQNSTIATTGGLVIDGTLGVIISGSGAKKVEGDINLNSKGTLYVNYAGGDATVTLGDGNGITIRKGESSIIDFNSTNGTLANALTLDGGSNTINFNQNAELDKITLTSGNNTFNVADGITATIGNTSAVGGVHNTINLGANSTINLKSGSGSGDGSGSIITSLNNTLNFNGSNATLKGSFGASGNGSARVNVAGSNSVITGSLSNASITFTSSNADLTLQGGNSTITSLTGFTAPSTYTRNGRVITRIISNTLTLDATANTTPVSATIQSAVVGNSVGLKFGDGSESKTFTFSASGNHLTGVAFGTTSTNNTLEFTKGNSTLDSVTLTSGSDLTIKLGDANLTLTGGYAKGSGTSANLSITGNAGIIANNQTINVDTLTFANNTSLSVSNSGANTFASVVSSNAGTLIANDSALTITALSGDNLTAGFSGSGTSSIAISGANGGGKTITLAGIVLNGATRNNTLNLSSLTSTTISSKVSVGANQSLAIDLGGTDATLTFSQGLSNNGSATINAGATTSNTIAGTSIALSNLNLNGADNTTTLTASNVTINTLNANATTSNKLVLDATNNSSGVSASINLIAQTTRGVGSLDIALISSGSNATTLSLNGNTLNSLDIQGDNNTLVGSARITSLTSANGGSLNIERGNVEVTNAITPTSTHNINLALNNGANLYAVAGLDSGSGSDQINLTLNNSTLSLGADSKITSLAGSGGSIDFVSSGANTSKTLTITGDCNANANVITYVDTTQSDKANLVTVSGTNSTGVLTISAVGNADEIFSITYEDGGSNNVKVAQIGDSGSDKATGGTSNLDGEIVQITLSSDGKGGYYIGGAISKGVDESIQEVVTSALAVNYDLYLANFNSLNKRMGELRNTQESNGVWARVFGGNMSNDFGVGSKTDYLTAQAGYDYSLSVGESARNFMGIALAYGSSSTKSNPSSNPNDGVLDNISSSMIEVGLYNSYVSDSGWYNDTILKFDYIMSDFTLKTGANSQQNSTNNFAFIVSDEFGYRYSFGESEKGSWYIDPQVEVALGYFNQSDFNQALNESATRMIKATQDSILTLRNRAGLSLGKKFNTDRGFASVYVGAFYEYDYIEGGSSDYALISSQGEVSNPLQSLESNGRAILNIGSNIELTKGARMYIDVEKSFGDKQRTFMQFNLGARYSF</sequence>
<dbReference type="SMART" id="SM00869">
    <property type="entry name" value="Autotransporter"/>
    <property type="match status" value="1"/>
</dbReference>
<dbReference type="Gene3D" id="2.40.128.130">
    <property type="entry name" value="Autotransporter beta-domain"/>
    <property type="match status" value="1"/>
</dbReference>
<dbReference type="SUPFAM" id="SSF103515">
    <property type="entry name" value="Autotransporter"/>
    <property type="match status" value="1"/>
</dbReference>
<name>A0A3D8IVS7_9HELI</name>
<evidence type="ECO:0000259" key="1">
    <source>
        <dbReference type="PROSITE" id="PS51208"/>
    </source>
</evidence>
<comment type="caution">
    <text evidence="2">The sequence shown here is derived from an EMBL/GenBank/DDBJ whole genome shotgun (WGS) entry which is preliminary data.</text>
</comment>
<dbReference type="OrthoDB" id="6053567at2"/>
<proteinExistence type="predicted"/>
<protein>
    <recommendedName>
        <fullName evidence="1">Autotransporter domain-containing protein</fullName>
    </recommendedName>
</protein>
<gene>
    <name evidence="2" type="ORF">CQA58_06880</name>
</gene>
<dbReference type="Proteomes" id="UP000257045">
    <property type="component" value="Unassembled WGS sequence"/>
</dbReference>